<evidence type="ECO:0000313" key="2">
    <source>
        <dbReference type="EMBL" id="KAF2267345.1"/>
    </source>
</evidence>
<dbReference type="OrthoDB" id="5428863at2759"/>
<proteinExistence type="predicted"/>
<evidence type="ECO:0000259" key="1">
    <source>
        <dbReference type="Pfam" id="PF06985"/>
    </source>
</evidence>
<dbReference type="Pfam" id="PF06985">
    <property type="entry name" value="HET"/>
    <property type="match status" value="1"/>
</dbReference>
<dbReference type="PANTHER" id="PTHR33112">
    <property type="entry name" value="DOMAIN PROTEIN, PUTATIVE-RELATED"/>
    <property type="match status" value="1"/>
</dbReference>
<dbReference type="InterPro" id="IPR010730">
    <property type="entry name" value="HET"/>
</dbReference>
<accession>A0A9P4N2J4</accession>
<gene>
    <name evidence="2" type="ORF">CC78DRAFT_566288</name>
</gene>
<dbReference type="AlphaFoldDB" id="A0A9P4N2J4"/>
<protein>
    <submittedName>
        <fullName evidence="2">HET-domain-containing protein</fullName>
    </submittedName>
</protein>
<dbReference type="PANTHER" id="PTHR33112:SF1">
    <property type="entry name" value="HETEROKARYON INCOMPATIBILITY DOMAIN-CONTAINING PROTEIN"/>
    <property type="match status" value="1"/>
</dbReference>
<evidence type="ECO:0000313" key="3">
    <source>
        <dbReference type="Proteomes" id="UP000800093"/>
    </source>
</evidence>
<feature type="domain" description="Heterokaryon incompatibility" evidence="1">
    <location>
        <begin position="198"/>
        <end position="333"/>
    </location>
</feature>
<keyword evidence="3" id="KW-1185">Reference proteome</keyword>
<reference evidence="3" key="1">
    <citation type="journal article" date="2020" name="Stud. Mycol.">
        <title>101 Dothideomycetes genomes: A test case for predicting lifestyles and emergence of pathogens.</title>
        <authorList>
            <person name="Haridas S."/>
            <person name="Albert R."/>
            <person name="Binder M."/>
            <person name="Bloem J."/>
            <person name="LaButti K."/>
            <person name="Salamov A."/>
            <person name="Andreopoulos B."/>
            <person name="Baker S."/>
            <person name="Barry K."/>
            <person name="Bills G."/>
            <person name="Bluhm B."/>
            <person name="Cannon C."/>
            <person name="Castanera R."/>
            <person name="Culley D."/>
            <person name="Daum C."/>
            <person name="Ezra D."/>
            <person name="Gonzalez J."/>
            <person name="Henrissat B."/>
            <person name="Kuo A."/>
            <person name="Liang C."/>
            <person name="Lipzen A."/>
            <person name="Lutzoni F."/>
            <person name="Magnuson J."/>
            <person name="Mondo S."/>
            <person name="Nolan M."/>
            <person name="Ohm R."/>
            <person name="Pangilinan J."/>
            <person name="Park H.-J."/>
            <person name="Ramirez L."/>
            <person name="Alfaro M."/>
            <person name="Sun H."/>
            <person name="Tritt A."/>
            <person name="Yoshinaga Y."/>
            <person name="Zwiers L.-H."/>
            <person name="Turgeon B."/>
            <person name="Goodwin S."/>
            <person name="Spatafora J."/>
            <person name="Crous P."/>
            <person name="Grigoriev I."/>
        </authorList>
    </citation>
    <scope>NUCLEOTIDE SEQUENCE [LARGE SCALE GENOMIC DNA]</scope>
    <source>
        <strain evidence="3">CBS 304.66</strain>
    </source>
</reference>
<name>A0A9P4N2J4_9PLEO</name>
<comment type="caution">
    <text evidence="2">The sequence shown here is derived from an EMBL/GenBank/DDBJ whole genome shotgun (WGS) entry which is preliminary data.</text>
</comment>
<sequence length="694" mass="78207">MVSSSVSKLCLNCATVDFSTSPSHDETQVLREVGPSSALSPPGTCELCDVMNWMLDAPPNGIARDRLSLIRRESFEARKGEGYDYCQPDRWPHGFIKLARLSEIVEHWGRSYHDISDIPRFATFTDSHGTGRHKKLSAYCMPSTVNPSRLDYTAIHSWLQYCDQSHDHCKPSSHPTLPIRVIDCEAEEVVQAPENCDYTTLSYVWRTSPDDSKVSDGGSLINVPSTIRDALSLTIALGYRYIWIDRYCIDQQNSVEKLAQIQQMGDIYQASSLTIFAACGIGPQHGLPGVDETPRQGQIKRSICSREIVGLLDHPRKLIQGSVWMKRGWTYQEAILSKRRLFITDQQAYFECRHNLVRDEIYSLGEPLYPGDSGLGLRMALGAPNQSIFTNMTFEWFTSIEIFRYISDYSRRQLTFEGDRLLALLGVFKVVSELKYPVFHLQGIPIITSTPAPRNCWGPQVPRPMWPISTAFMVDMTWSVKSGMRRNPESPSWSWISWAGAVSWGGNGHSEPLIDGITDNSTFFNGSVWTEDSSGHIRDLETYIDEGNTLGLSLPRIVHTESETYDVNLVHLSSPLEGCYTFGDDHYRYHVSRQRLCSIPAGDWATWETSLAIKPYISFDSFDVTTTLLKAKPYKVLVVLYGSQERQMMGGFGATEGKILRASEESYEVIGHIALSVHSVYFKLGETSEINDEV</sequence>
<dbReference type="EMBL" id="ML986592">
    <property type="protein sequence ID" value="KAF2267345.1"/>
    <property type="molecule type" value="Genomic_DNA"/>
</dbReference>
<organism evidence="2 3">
    <name type="scientific">Lojkania enalia</name>
    <dbReference type="NCBI Taxonomy" id="147567"/>
    <lineage>
        <taxon>Eukaryota</taxon>
        <taxon>Fungi</taxon>
        <taxon>Dikarya</taxon>
        <taxon>Ascomycota</taxon>
        <taxon>Pezizomycotina</taxon>
        <taxon>Dothideomycetes</taxon>
        <taxon>Pleosporomycetidae</taxon>
        <taxon>Pleosporales</taxon>
        <taxon>Pleosporales incertae sedis</taxon>
        <taxon>Lojkania</taxon>
    </lineage>
</organism>
<dbReference type="Proteomes" id="UP000800093">
    <property type="component" value="Unassembled WGS sequence"/>
</dbReference>